<reference evidence="2" key="1">
    <citation type="submission" date="2021-09" db="EMBL/GenBank/DDBJ databases">
        <authorList>
            <person name="Smyrli M."/>
        </authorList>
    </citation>
    <scope>NUCLEOTIDE SEQUENCE</scope>
    <source>
        <strain evidence="2">LAR25</strain>
    </source>
</reference>
<feature type="transmembrane region" description="Helical" evidence="1">
    <location>
        <begin position="7"/>
        <end position="26"/>
    </location>
</feature>
<dbReference type="AlphaFoldDB" id="A0A9X4IPL6"/>
<feature type="transmembrane region" description="Helical" evidence="1">
    <location>
        <begin position="73"/>
        <end position="92"/>
    </location>
</feature>
<feature type="transmembrane region" description="Helical" evidence="1">
    <location>
        <begin position="46"/>
        <end position="66"/>
    </location>
</feature>
<proteinExistence type="predicted"/>
<accession>A0A9X4IPL6</accession>
<keyword evidence="3" id="KW-1185">Reference proteome</keyword>
<keyword evidence="1" id="KW-0812">Transmembrane</keyword>
<dbReference type="EMBL" id="JAIWJY010000003">
    <property type="protein sequence ID" value="MDE1206381.1"/>
    <property type="molecule type" value="Genomic_DNA"/>
</dbReference>
<evidence type="ECO:0000256" key="1">
    <source>
        <dbReference type="SAM" id="Phobius"/>
    </source>
</evidence>
<name>A0A9X4IPL6_9FLAO</name>
<feature type="transmembrane region" description="Helical" evidence="1">
    <location>
        <begin position="98"/>
        <end position="118"/>
    </location>
</feature>
<dbReference type="Proteomes" id="UP001149303">
    <property type="component" value="Unassembled WGS sequence"/>
</dbReference>
<gene>
    <name evidence="2" type="ORF">LCI24_06175</name>
</gene>
<sequence>MKDQDHKAAISIIGSFLVALSGLILFTDKVFPFELENKFGFGKTSTFIWVLSQTLSPILLIIASAFRPFKTAYIIPVYIYTIQFIWIFRPNIRFDDYYLQTYAIGTTIGFLLMLYIIYRFNLIKTKRQLENEKFKQDVNETIDLLKKDILTKTE</sequence>
<keyword evidence="1" id="KW-0472">Membrane</keyword>
<evidence type="ECO:0000313" key="2">
    <source>
        <dbReference type="EMBL" id="MDE1206381.1"/>
    </source>
</evidence>
<dbReference type="RefSeq" id="WP_274639592.1">
    <property type="nucleotide sequence ID" value="NZ_JAIWJY010000003.1"/>
</dbReference>
<comment type="caution">
    <text evidence="2">The sequence shown here is derived from an EMBL/GenBank/DDBJ whole genome shotgun (WGS) entry which is preliminary data.</text>
</comment>
<keyword evidence="1" id="KW-1133">Transmembrane helix</keyword>
<organism evidence="2 3">
    <name type="scientific">Tenacibaculum larymnensis</name>
    <dbReference type="NCBI Taxonomy" id="2878201"/>
    <lineage>
        <taxon>Bacteria</taxon>
        <taxon>Pseudomonadati</taxon>
        <taxon>Bacteroidota</taxon>
        <taxon>Flavobacteriia</taxon>
        <taxon>Flavobacteriales</taxon>
        <taxon>Flavobacteriaceae</taxon>
        <taxon>Tenacibaculum</taxon>
    </lineage>
</organism>
<evidence type="ECO:0000313" key="3">
    <source>
        <dbReference type="Proteomes" id="UP001149303"/>
    </source>
</evidence>
<protein>
    <submittedName>
        <fullName evidence="2">Uncharacterized protein</fullName>
    </submittedName>
</protein>